<feature type="non-terminal residue" evidence="1">
    <location>
        <position position="231"/>
    </location>
</feature>
<dbReference type="AlphaFoldDB" id="A0A1A6GQK2"/>
<name>A0A1A6GQK2_NEOLE</name>
<reference evidence="1 2" key="1">
    <citation type="submission" date="2016-06" db="EMBL/GenBank/DDBJ databases">
        <title>The Draft Genome Sequence and Annotation of the Desert Woodrat Neotoma lepida.</title>
        <authorList>
            <person name="Campbell M."/>
            <person name="Oakeson K.F."/>
            <person name="Yandell M."/>
            <person name="Halpert J.R."/>
            <person name="Dearing D."/>
        </authorList>
    </citation>
    <scope>NUCLEOTIDE SEQUENCE [LARGE SCALE GENOMIC DNA]</scope>
    <source>
        <strain evidence="1">417</strain>
        <tissue evidence="1">Liver</tissue>
    </source>
</reference>
<organism evidence="1 2">
    <name type="scientific">Neotoma lepida</name>
    <name type="common">Desert woodrat</name>
    <dbReference type="NCBI Taxonomy" id="56216"/>
    <lineage>
        <taxon>Eukaryota</taxon>
        <taxon>Metazoa</taxon>
        <taxon>Chordata</taxon>
        <taxon>Craniata</taxon>
        <taxon>Vertebrata</taxon>
        <taxon>Euteleostomi</taxon>
        <taxon>Mammalia</taxon>
        <taxon>Eutheria</taxon>
        <taxon>Euarchontoglires</taxon>
        <taxon>Glires</taxon>
        <taxon>Rodentia</taxon>
        <taxon>Myomorpha</taxon>
        <taxon>Muroidea</taxon>
        <taxon>Cricetidae</taxon>
        <taxon>Neotominae</taxon>
        <taxon>Neotoma</taxon>
    </lineage>
</organism>
<accession>A0A1A6GQK2</accession>
<comment type="caution">
    <text evidence="1">The sequence shown here is derived from an EMBL/GenBank/DDBJ whole genome shotgun (WGS) entry which is preliminary data.</text>
</comment>
<evidence type="ECO:0000313" key="1">
    <source>
        <dbReference type="EMBL" id="OBS68461.1"/>
    </source>
</evidence>
<dbReference type="STRING" id="56216.A0A1A6GQK2"/>
<gene>
    <name evidence="1" type="ORF">A6R68_02999</name>
</gene>
<sequence>MTFEDAQRFTIRKPSKVGRLIPAPKSGTCFVCIMALEHEDAFPISGKKGRSIRSATYKAVNAEAEAGGRKTIGIQTEGLYRLKANALLLGPILEFIHFILYGSNAKPDNDPEKLELNSGINQLQEEALGDLGNVNHQNVALILLTLYTTPNVLQNGARHQTLKPRDEVQDQDVCDLAWVDLEWPYYAQTPAMFWVILRDKYDYREMLHNATFCLVPRGRRLGSFRFLEALQ</sequence>
<proteinExistence type="predicted"/>
<keyword evidence="2" id="KW-1185">Reference proteome</keyword>
<dbReference type="EMBL" id="LZPO01075921">
    <property type="protein sequence ID" value="OBS68461.1"/>
    <property type="molecule type" value="Genomic_DNA"/>
</dbReference>
<dbReference type="Proteomes" id="UP000092124">
    <property type="component" value="Unassembled WGS sequence"/>
</dbReference>
<protein>
    <submittedName>
        <fullName evidence="1">Uncharacterized protein</fullName>
    </submittedName>
</protein>
<evidence type="ECO:0000313" key="2">
    <source>
        <dbReference type="Proteomes" id="UP000092124"/>
    </source>
</evidence>